<evidence type="ECO:0000313" key="15">
    <source>
        <dbReference type="EMBL" id="GIH90520.1"/>
    </source>
</evidence>
<comment type="caution">
    <text evidence="15">The sequence shown here is derived from an EMBL/GenBank/DDBJ whole genome shotgun (WGS) entry which is preliminary data.</text>
</comment>
<dbReference type="Pfam" id="PF02518">
    <property type="entry name" value="HATPase_c"/>
    <property type="match status" value="1"/>
</dbReference>
<evidence type="ECO:0000256" key="3">
    <source>
        <dbReference type="ARBA" id="ARBA00012438"/>
    </source>
</evidence>
<evidence type="ECO:0000256" key="6">
    <source>
        <dbReference type="ARBA" id="ARBA00022692"/>
    </source>
</evidence>
<sequence>MTRPDPAGVPGARQAAGPGGRRISVRLRLTLVYGSLFFAVGVVLVLVNYLFVQRTIEQPVMASKPTAFAVRIPAEEALQQVPPPGTMRIVGELRDVYRTNVMTSMLQWSLLAIAVVGGAGLAIGWIVARRVLAPLHKMTETARRLSESTLHERIALDGPHDELRELADTFDSMLERLNRAFDSQRRFVANASHELRTPLAIDRALLQVSMTDPQLPRQVRKVGAELLESNGRQERLIEGLLLLAQSERELTTRRPVDLAELAGSALTSVPEATAELRAAPAAGDPVLLERMIGNLLDNAVKYNDERGLVILRTGQDRWGNVVTVENTGRPVPAGRVDDLFEPFRRLDRDRTGSAGGAGLGLSIVRAVAQAHRGSVEARPRPDGGLVVTVRLPPAPPPPQHLPDLSAAAPLALPSGR</sequence>
<dbReference type="SUPFAM" id="SSF55874">
    <property type="entry name" value="ATPase domain of HSP90 chaperone/DNA topoisomerase II/histidine kinase"/>
    <property type="match status" value="1"/>
</dbReference>
<feature type="region of interest" description="Disordered" evidence="11">
    <location>
        <begin position="391"/>
        <end position="416"/>
    </location>
</feature>
<keyword evidence="7 15" id="KW-0418">Kinase</keyword>
<evidence type="ECO:0000256" key="10">
    <source>
        <dbReference type="ARBA" id="ARBA00023136"/>
    </source>
</evidence>
<dbReference type="Proteomes" id="UP000619788">
    <property type="component" value="Unassembled WGS sequence"/>
</dbReference>
<feature type="domain" description="HAMP" evidence="14">
    <location>
        <begin position="129"/>
        <end position="182"/>
    </location>
</feature>
<feature type="compositionally biased region" description="Low complexity" evidence="11">
    <location>
        <begin position="401"/>
        <end position="416"/>
    </location>
</feature>
<dbReference type="Pfam" id="PF00672">
    <property type="entry name" value="HAMP"/>
    <property type="match status" value="1"/>
</dbReference>
<dbReference type="CDD" id="cd00082">
    <property type="entry name" value="HisKA"/>
    <property type="match status" value="1"/>
</dbReference>
<evidence type="ECO:0000256" key="12">
    <source>
        <dbReference type="SAM" id="Phobius"/>
    </source>
</evidence>
<proteinExistence type="predicted"/>
<name>A0A8J3SDG4_9ACTN</name>
<evidence type="ECO:0000256" key="1">
    <source>
        <dbReference type="ARBA" id="ARBA00000085"/>
    </source>
</evidence>
<evidence type="ECO:0000259" key="14">
    <source>
        <dbReference type="PROSITE" id="PS50885"/>
    </source>
</evidence>
<dbReference type="Gene3D" id="1.10.287.130">
    <property type="match status" value="1"/>
</dbReference>
<dbReference type="PANTHER" id="PTHR45436:SF5">
    <property type="entry name" value="SENSOR HISTIDINE KINASE TRCS"/>
    <property type="match status" value="1"/>
</dbReference>
<evidence type="ECO:0000256" key="8">
    <source>
        <dbReference type="ARBA" id="ARBA00022989"/>
    </source>
</evidence>
<dbReference type="SMART" id="SM00304">
    <property type="entry name" value="HAMP"/>
    <property type="match status" value="1"/>
</dbReference>
<keyword evidence="9" id="KW-0902">Two-component regulatory system</keyword>
<keyword evidence="16" id="KW-1185">Reference proteome</keyword>
<dbReference type="GO" id="GO:0000155">
    <property type="term" value="F:phosphorelay sensor kinase activity"/>
    <property type="evidence" value="ECO:0007669"/>
    <property type="project" value="InterPro"/>
</dbReference>
<dbReference type="SMART" id="SM00387">
    <property type="entry name" value="HATPase_c"/>
    <property type="match status" value="1"/>
</dbReference>
<dbReference type="PRINTS" id="PR00344">
    <property type="entry name" value="BCTRLSENSOR"/>
</dbReference>
<keyword evidence="10 12" id="KW-0472">Membrane</keyword>
<keyword evidence="6 12" id="KW-0812">Transmembrane</keyword>
<evidence type="ECO:0000256" key="4">
    <source>
        <dbReference type="ARBA" id="ARBA00022553"/>
    </source>
</evidence>
<dbReference type="InterPro" id="IPR003660">
    <property type="entry name" value="HAMP_dom"/>
</dbReference>
<dbReference type="Gene3D" id="3.30.565.10">
    <property type="entry name" value="Histidine kinase-like ATPase, C-terminal domain"/>
    <property type="match status" value="1"/>
</dbReference>
<dbReference type="SUPFAM" id="SSF158472">
    <property type="entry name" value="HAMP domain-like"/>
    <property type="match status" value="1"/>
</dbReference>
<dbReference type="InterPro" id="IPR003594">
    <property type="entry name" value="HATPase_dom"/>
</dbReference>
<organism evidence="15 16">
    <name type="scientific">Planobispora siamensis</name>
    <dbReference type="NCBI Taxonomy" id="936338"/>
    <lineage>
        <taxon>Bacteria</taxon>
        <taxon>Bacillati</taxon>
        <taxon>Actinomycetota</taxon>
        <taxon>Actinomycetes</taxon>
        <taxon>Streptosporangiales</taxon>
        <taxon>Streptosporangiaceae</taxon>
        <taxon>Planobispora</taxon>
    </lineage>
</organism>
<dbReference type="PANTHER" id="PTHR45436">
    <property type="entry name" value="SENSOR HISTIDINE KINASE YKOH"/>
    <property type="match status" value="1"/>
</dbReference>
<comment type="catalytic activity">
    <reaction evidence="1">
        <text>ATP + protein L-histidine = ADP + protein N-phospho-L-histidine.</text>
        <dbReference type="EC" id="2.7.13.3"/>
    </reaction>
</comment>
<feature type="transmembrane region" description="Helical" evidence="12">
    <location>
        <begin position="105"/>
        <end position="128"/>
    </location>
</feature>
<dbReference type="SUPFAM" id="SSF47384">
    <property type="entry name" value="Homodimeric domain of signal transducing histidine kinase"/>
    <property type="match status" value="1"/>
</dbReference>
<dbReference type="InterPro" id="IPR036097">
    <property type="entry name" value="HisK_dim/P_sf"/>
</dbReference>
<dbReference type="RefSeq" id="WP_204062878.1">
    <property type="nucleotide sequence ID" value="NZ_BOOJ01000012.1"/>
</dbReference>
<dbReference type="InterPro" id="IPR005467">
    <property type="entry name" value="His_kinase_dom"/>
</dbReference>
<evidence type="ECO:0000256" key="7">
    <source>
        <dbReference type="ARBA" id="ARBA00022777"/>
    </source>
</evidence>
<keyword evidence="4" id="KW-0597">Phosphoprotein</keyword>
<dbReference type="InterPro" id="IPR004358">
    <property type="entry name" value="Sig_transdc_His_kin-like_C"/>
</dbReference>
<dbReference type="CDD" id="cd00075">
    <property type="entry name" value="HATPase"/>
    <property type="match status" value="1"/>
</dbReference>
<dbReference type="InterPro" id="IPR003661">
    <property type="entry name" value="HisK_dim/P_dom"/>
</dbReference>
<evidence type="ECO:0000259" key="13">
    <source>
        <dbReference type="PROSITE" id="PS50109"/>
    </source>
</evidence>
<dbReference type="Gene3D" id="6.10.340.10">
    <property type="match status" value="1"/>
</dbReference>
<keyword evidence="5" id="KW-0808">Transferase</keyword>
<dbReference type="Pfam" id="PF00512">
    <property type="entry name" value="HisKA"/>
    <property type="match status" value="1"/>
</dbReference>
<feature type="transmembrane region" description="Helical" evidence="12">
    <location>
        <begin position="31"/>
        <end position="51"/>
    </location>
</feature>
<comment type="subcellular location">
    <subcellularLocation>
        <location evidence="2">Cell membrane</location>
    </subcellularLocation>
</comment>
<evidence type="ECO:0000256" key="2">
    <source>
        <dbReference type="ARBA" id="ARBA00004236"/>
    </source>
</evidence>
<accession>A0A8J3SDG4</accession>
<keyword evidence="8 12" id="KW-1133">Transmembrane helix</keyword>
<dbReference type="PROSITE" id="PS50885">
    <property type="entry name" value="HAMP"/>
    <property type="match status" value="1"/>
</dbReference>
<evidence type="ECO:0000313" key="16">
    <source>
        <dbReference type="Proteomes" id="UP000619788"/>
    </source>
</evidence>
<evidence type="ECO:0000256" key="11">
    <source>
        <dbReference type="SAM" id="MobiDB-lite"/>
    </source>
</evidence>
<feature type="domain" description="Histidine kinase" evidence="13">
    <location>
        <begin position="190"/>
        <end position="395"/>
    </location>
</feature>
<dbReference type="CDD" id="cd06225">
    <property type="entry name" value="HAMP"/>
    <property type="match status" value="1"/>
</dbReference>
<dbReference type="InterPro" id="IPR050428">
    <property type="entry name" value="TCS_sensor_his_kinase"/>
</dbReference>
<dbReference type="SMART" id="SM00388">
    <property type="entry name" value="HisKA"/>
    <property type="match status" value="1"/>
</dbReference>
<protein>
    <recommendedName>
        <fullName evidence="3">histidine kinase</fullName>
        <ecNumber evidence="3">2.7.13.3</ecNumber>
    </recommendedName>
</protein>
<dbReference type="PROSITE" id="PS50109">
    <property type="entry name" value="HIS_KIN"/>
    <property type="match status" value="1"/>
</dbReference>
<reference evidence="15 16" key="1">
    <citation type="submission" date="2021-01" db="EMBL/GenBank/DDBJ databases">
        <title>Whole genome shotgun sequence of Planobispora siamensis NBRC 107568.</title>
        <authorList>
            <person name="Komaki H."/>
            <person name="Tamura T."/>
        </authorList>
    </citation>
    <scope>NUCLEOTIDE SEQUENCE [LARGE SCALE GENOMIC DNA]</scope>
    <source>
        <strain evidence="15 16">NBRC 107568</strain>
    </source>
</reference>
<gene>
    <name evidence="15" type="ORF">Psi01_11500</name>
</gene>
<dbReference type="GO" id="GO:0005886">
    <property type="term" value="C:plasma membrane"/>
    <property type="evidence" value="ECO:0007669"/>
    <property type="project" value="UniProtKB-SubCell"/>
</dbReference>
<evidence type="ECO:0000256" key="5">
    <source>
        <dbReference type="ARBA" id="ARBA00022679"/>
    </source>
</evidence>
<dbReference type="EC" id="2.7.13.3" evidence="3"/>
<dbReference type="EMBL" id="BOOJ01000012">
    <property type="protein sequence ID" value="GIH90520.1"/>
    <property type="molecule type" value="Genomic_DNA"/>
</dbReference>
<evidence type="ECO:0000256" key="9">
    <source>
        <dbReference type="ARBA" id="ARBA00023012"/>
    </source>
</evidence>
<dbReference type="AlphaFoldDB" id="A0A8J3SDG4"/>
<dbReference type="InterPro" id="IPR036890">
    <property type="entry name" value="HATPase_C_sf"/>
</dbReference>